<dbReference type="InterPro" id="IPR052202">
    <property type="entry name" value="Yeast_MetPath_Reg"/>
</dbReference>
<dbReference type="InterPro" id="IPR036864">
    <property type="entry name" value="Zn2-C6_fun-type_DNA-bd_sf"/>
</dbReference>
<dbReference type="GO" id="GO:0043565">
    <property type="term" value="F:sequence-specific DNA binding"/>
    <property type="evidence" value="ECO:0007669"/>
    <property type="project" value="TreeGrafter"/>
</dbReference>
<evidence type="ECO:0000313" key="11">
    <source>
        <dbReference type="EMBL" id="KAJ5113073.1"/>
    </source>
</evidence>
<dbReference type="EMBL" id="JAPQKH010000002">
    <property type="protein sequence ID" value="KAJ5113073.1"/>
    <property type="molecule type" value="Genomic_DNA"/>
</dbReference>
<evidence type="ECO:0000259" key="10">
    <source>
        <dbReference type="PROSITE" id="PS00463"/>
    </source>
</evidence>
<dbReference type="SUPFAM" id="SSF57701">
    <property type="entry name" value="Zn2/Cys6 DNA-binding domain"/>
    <property type="match status" value="1"/>
</dbReference>
<name>A0A9W9G705_9EURO</name>
<keyword evidence="7" id="KW-0539">Nucleus</keyword>
<keyword evidence="3" id="KW-0862">Zinc</keyword>
<proteinExistence type="predicted"/>
<accession>A0A9W9G705</accession>
<evidence type="ECO:0000256" key="4">
    <source>
        <dbReference type="ARBA" id="ARBA00023015"/>
    </source>
</evidence>
<dbReference type="PANTHER" id="PTHR47782:SF12">
    <property type="entry name" value="ZN(II)2CYS6 TRANSCRIPTION FACTOR (EUROFUNG)"/>
    <property type="match status" value="1"/>
</dbReference>
<evidence type="ECO:0000313" key="12">
    <source>
        <dbReference type="Proteomes" id="UP001149165"/>
    </source>
</evidence>
<comment type="caution">
    <text evidence="11">The sequence shown here is derived from an EMBL/GenBank/DDBJ whole genome shotgun (WGS) entry which is preliminary data.</text>
</comment>
<dbReference type="Pfam" id="PF00172">
    <property type="entry name" value="Zn_clus"/>
    <property type="match status" value="1"/>
</dbReference>
<keyword evidence="12" id="KW-1185">Reference proteome</keyword>
<protein>
    <recommendedName>
        <fullName evidence="10">Zn(2)-C6 fungal-type domain-containing protein</fullName>
    </recommendedName>
</protein>
<keyword evidence="9" id="KW-0812">Transmembrane</keyword>
<gene>
    <name evidence="11" type="ORF">N7456_001607</name>
</gene>
<dbReference type="OrthoDB" id="9970124at2759"/>
<evidence type="ECO:0000256" key="6">
    <source>
        <dbReference type="ARBA" id="ARBA00023163"/>
    </source>
</evidence>
<dbReference type="GO" id="GO:0005634">
    <property type="term" value="C:nucleus"/>
    <property type="evidence" value="ECO:0007669"/>
    <property type="project" value="UniProtKB-SubCell"/>
</dbReference>
<evidence type="ECO:0000256" key="2">
    <source>
        <dbReference type="ARBA" id="ARBA00022723"/>
    </source>
</evidence>
<keyword evidence="9" id="KW-0472">Membrane</keyword>
<dbReference type="CDD" id="cd12148">
    <property type="entry name" value="fungal_TF_MHR"/>
    <property type="match status" value="1"/>
</dbReference>
<dbReference type="InterPro" id="IPR001138">
    <property type="entry name" value="Zn2Cys6_DnaBD"/>
</dbReference>
<keyword evidence="6" id="KW-0804">Transcription</keyword>
<dbReference type="GO" id="GO:0006351">
    <property type="term" value="P:DNA-templated transcription"/>
    <property type="evidence" value="ECO:0007669"/>
    <property type="project" value="InterPro"/>
</dbReference>
<dbReference type="GO" id="GO:0045944">
    <property type="term" value="P:positive regulation of transcription by RNA polymerase II"/>
    <property type="evidence" value="ECO:0007669"/>
    <property type="project" value="TreeGrafter"/>
</dbReference>
<feature type="transmembrane region" description="Helical" evidence="9">
    <location>
        <begin position="500"/>
        <end position="519"/>
    </location>
</feature>
<evidence type="ECO:0000256" key="9">
    <source>
        <dbReference type="SAM" id="Phobius"/>
    </source>
</evidence>
<evidence type="ECO:0000256" key="1">
    <source>
        <dbReference type="ARBA" id="ARBA00004123"/>
    </source>
</evidence>
<feature type="domain" description="Zn(2)-C6 fungal-type" evidence="10">
    <location>
        <begin position="14"/>
        <end position="41"/>
    </location>
</feature>
<evidence type="ECO:0000256" key="8">
    <source>
        <dbReference type="SAM" id="MobiDB-lite"/>
    </source>
</evidence>
<evidence type="ECO:0000256" key="7">
    <source>
        <dbReference type="ARBA" id="ARBA00023242"/>
    </source>
</evidence>
<dbReference type="Gene3D" id="4.10.240.10">
    <property type="entry name" value="Zn(2)-C6 fungal-type DNA-binding domain"/>
    <property type="match status" value="1"/>
</dbReference>
<organism evidence="11 12">
    <name type="scientific">Penicillium angulare</name>
    <dbReference type="NCBI Taxonomy" id="116970"/>
    <lineage>
        <taxon>Eukaryota</taxon>
        <taxon>Fungi</taxon>
        <taxon>Dikarya</taxon>
        <taxon>Ascomycota</taxon>
        <taxon>Pezizomycotina</taxon>
        <taxon>Eurotiomycetes</taxon>
        <taxon>Eurotiomycetidae</taxon>
        <taxon>Eurotiales</taxon>
        <taxon>Aspergillaceae</taxon>
        <taxon>Penicillium</taxon>
    </lineage>
</organism>
<dbReference type="PROSITE" id="PS00463">
    <property type="entry name" value="ZN2_CY6_FUNGAL_1"/>
    <property type="match status" value="1"/>
</dbReference>
<dbReference type="AlphaFoldDB" id="A0A9W9G705"/>
<feature type="region of interest" description="Disordered" evidence="8">
    <location>
        <begin position="77"/>
        <end position="101"/>
    </location>
</feature>
<evidence type="ECO:0000256" key="3">
    <source>
        <dbReference type="ARBA" id="ARBA00022833"/>
    </source>
</evidence>
<keyword evidence="9" id="KW-1133">Transmembrane helix</keyword>
<reference evidence="11" key="2">
    <citation type="journal article" date="2023" name="IMA Fungus">
        <title>Comparative genomic study of the Penicillium genus elucidates a diverse pangenome and 15 lateral gene transfer events.</title>
        <authorList>
            <person name="Petersen C."/>
            <person name="Sorensen T."/>
            <person name="Nielsen M.R."/>
            <person name="Sondergaard T.E."/>
            <person name="Sorensen J.L."/>
            <person name="Fitzpatrick D.A."/>
            <person name="Frisvad J.C."/>
            <person name="Nielsen K.L."/>
        </authorList>
    </citation>
    <scope>NUCLEOTIDE SEQUENCE</scope>
    <source>
        <strain evidence="11">IBT 30069</strain>
    </source>
</reference>
<dbReference type="Proteomes" id="UP001149165">
    <property type="component" value="Unassembled WGS sequence"/>
</dbReference>
<dbReference type="Pfam" id="PF04082">
    <property type="entry name" value="Fungal_trans"/>
    <property type="match status" value="1"/>
</dbReference>
<feature type="compositionally biased region" description="Polar residues" evidence="8">
    <location>
        <begin position="88"/>
        <end position="98"/>
    </location>
</feature>
<sequence>METESRIRNRIPKSCRRCHRRKQKCVGFPTCSNCQSAGQHCSRSESSPSWHHAMSKGALVRRIESLEAQLATALKGNASVAQKEGEQLDTTATESHGQNTKRNHHLHGVVRFLTLGHDSNEEQSYLGPSSGVSLVENVKKMVHYAGEGKLLPVTPGNRPQEPFLPDTSDEVMAPPPDDETGAQIIDAYFKNTHTRLPFLDDSEILDLHAKRHQPIGISPEEQFGRFKLYMVYAVGSEVVQMSGTYESTPPRAFLTTALRFDPSFRESISIASIEAMMLLVVHTLFSTSNSSVWYMIGLAMRTCIDFGLHRESRYQKWNPKEAESHRRLFWCVYIIERYTAWSLGRPFSIPEEEIDVEPPSNINVPVNTDQILEINDQTQPNLQPHPQKPKLGRFIASIRLQRIVSDIHTRIFRIDRPAISLLPEITTLMSTLQNFKETLPPLDLADDDFVHMHWNNAIRIVLQPFLGLLHPEDKLISTSLNASGQMCQLFKRIRHRDSTIHSFLLVNSIFAAGLTMWYVTQKLLT</sequence>
<dbReference type="SMART" id="SM00066">
    <property type="entry name" value="GAL4"/>
    <property type="match status" value="1"/>
</dbReference>
<dbReference type="GO" id="GO:0008270">
    <property type="term" value="F:zinc ion binding"/>
    <property type="evidence" value="ECO:0007669"/>
    <property type="project" value="InterPro"/>
</dbReference>
<dbReference type="PANTHER" id="PTHR47782">
    <property type="entry name" value="ZN(II)2CYS6 TRANSCRIPTION FACTOR (EUROFUNG)-RELATED"/>
    <property type="match status" value="1"/>
</dbReference>
<comment type="subcellular location">
    <subcellularLocation>
        <location evidence="1">Nucleus</location>
    </subcellularLocation>
</comment>
<keyword evidence="4" id="KW-0805">Transcription regulation</keyword>
<dbReference type="GO" id="GO:0000981">
    <property type="term" value="F:DNA-binding transcription factor activity, RNA polymerase II-specific"/>
    <property type="evidence" value="ECO:0007669"/>
    <property type="project" value="InterPro"/>
</dbReference>
<evidence type="ECO:0000256" key="5">
    <source>
        <dbReference type="ARBA" id="ARBA00023125"/>
    </source>
</evidence>
<dbReference type="SMART" id="SM00906">
    <property type="entry name" value="Fungal_trans"/>
    <property type="match status" value="1"/>
</dbReference>
<dbReference type="CDD" id="cd00067">
    <property type="entry name" value="GAL4"/>
    <property type="match status" value="1"/>
</dbReference>
<keyword evidence="2" id="KW-0479">Metal-binding</keyword>
<keyword evidence="5" id="KW-0238">DNA-binding</keyword>
<reference evidence="11" key="1">
    <citation type="submission" date="2022-11" db="EMBL/GenBank/DDBJ databases">
        <authorList>
            <person name="Petersen C."/>
        </authorList>
    </citation>
    <scope>NUCLEOTIDE SEQUENCE</scope>
    <source>
        <strain evidence="11">IBT 30069</strain>
    </source>
</reference>
<dbReference type="InterPro" id="IPR007219">
    <property type="entry name" value="XnlR_reg_dom"/>
</dbReference>